<dbReference type="InterPro" id="IPR027417">
    <property type="entry name" value="P-loop_NTPase"/>
</dbReference>
<dbReference type="Gene3D" id="3.40.50.300">
    <property type="entry name" value="P-loop containing nucleotide triphosphate hydrolases"/>
    <property type="match status" value="1"/>
</dbReference>
<organism evidence="1 2">
    <name type="scientific">Tritrichomonas musculus</name>
    <dbReference type="NCBI Taxonomy" id="1915356"/>
    <lineage>
        <taxon>Eukaryota</taxon>
        <taxon>Metamonada</taxon>
        <taxon>Parabasalia</taxon>
        <taxon>Tritrichomonadida</taxon>
        <taxon>Tritrichomonadidae</taxon>
        <taxon>Tritrichomonas</taxon>
    </lineage>
</organism>
<gene>
    <name evidence="1" type="ORF">M9Y10_011045</name>
</gene>
<comment type="caution">
    <text evidence="1">The sequence shown here is derived from an EMBL/GenBank/DDBJ whole genome shotgun (WGS) entry which is preliminary data.</text>
</comment>
<evidence type="ECO:0000313" key="1">
    <source>
        <dbReference type="EMBL" id="KAK8865490.1"/>
    </source>
</evidence>
<dbReference type="SUPFAM" id="SSF52540">
    <property type="entry name" value="P-loop containing nucleoside triphosphate hydrolases"/>
    <property type="match status" value="1"/>
</dbReference>
<dbReference type="SUPFAM" id="SSF48350">
    <property type="entry name" value="GTPase activation domain, GAP"/>
    <property type="match status" value="1"/>
</dbReference>
<dbReference type="InterPro" id="IPR008936">
    <property type="entry name" value="Rho_GTPase_activation_prot"/>
</dbReference>
<accession>A0ABR2INK4</accession>
<sequence>MNADLNLKIELETESIFNELSRISSIINQVTEKNSDLTKVLVLGQAGSGKSSIISTLTNQEVKVKKKEKKFLKFLEGKNIFNEYRDNPDKYLITIDNNSKMIYFECPIETDENLKGKIIRSFFIDKIFQENPNLENKIKILLVASISDIQCCHGTNIYVLVDFICNLLNFNENLIKNVGFVITKCDRQDNKYLIVDELSYRKESLYKLMKNMSIDNFFSFPIPRKDQLNAPYHYEDHDSLMQFLAKDPLVNPKYKIEISDYRMTIVLDIILHKMSKLMKNIFDKIEIEYQECIKSEEKCHLKDLMFDVMKHEFKSVKDIETFFRENIQSVSEYEEYLNEMKSIEYLDSFMSKVFDSKWSLELNKMICSLSQETIDSLHLTDNS</sequence>
<dbReference type="Proteomes" id="UP001470230">
    <property type="component" value="Unassembled WGS sequence"/>
</dbReference>
<keyword evidence="2" id="KW-1185">Reference proteome</keyword>
<reference evidence="1 2" key="1">
    <citation type="submission" date="2024-04" db="EMBL/GenBank/DDBJ databases">
        <title>Tritrichomonas musculus Genome.</title>
        <authorList>
            <person name="Alves-Ferreira E."/>
            <person name="Grigg M."/>
            <person name="Lorenzi H."/>
            <person name="Galac M."/>
        </authorList>
    </citation>
    <scope>NUCLEOTIDE SEQUENCE [LARGE SCALE GENOMIC DNA]</scope>
    <source>
        <strain evidence="1 2">EAF2021</strain>
    </source>
</reference>
<proteinExistence type="predicted"/>
<evidence type="ECO:0008006" key="3">
    <source>
        <dbReference type="Google" id="ProtNLM"/>
    </source>
</evidence>
<name>A0ABR2INK4_9EUKA</name>
<evidence type="ECO:0000313" key="2">
    <source>
        <dbReference type="Proteomes" id="UP001470230"/>
    </source>
</evidence>
<dbReference type="EMBL" id="JAPFFF010000016">
    <property type="protein sequence ID" value="KAK8865490.1"/>
    <property type="molecule type" value="Genomic_DNA"/>
</dbReference>
<protein>
    <recommendedName>
        <fullName evidence="3">G domain-containing protein</fullName>
    </recommendedName>
</protein>